<reference evidence="1" key="1">
    <citation type="journal article" date="2022" name="bioRxiv">
        <title>Sequencing and chromosome-scale assembly of the giantPleurodeles waltlgenome.</title>
        <authorList>
            <person name="Brown T."/>
            <person name="Elewa A."/>
            <person name="Iarovenko S."/>
            <person name="Subramanian E."/>
            <person name="Araus A.J."/>
            <person name="Petzold A."/>
            <person name="Susuki M."/>
            <person name="Suzuki K.-i.T."/>
            <person name="Hayashi T."/>
            <person name="Toyoda A."/>
            <person name="Oliveira C."/>
            <person name="Osipova E."/>
            <person name="Leigh N.D."/>
            <person name="Simon A."/>
            <person name="Yun M.H."/>
        </authorList>
    </citation>
    <scope>NUCLEOTIDE SEQUENCE</scope>
    <source>
        <strain evidence="1">20211129_DDA</strain>
        <tissue evidence="1">Liver</tissue>
    </source>
</reference>
<comment type="caution">
    <text evidence="1">The sequence shown here is derived from an EMBL/GenBank/DDBJ whole genome shotgun (WGS) entry which is preliminary data.</text>
</comment>
<gene>
    <name evidence="1" type="ORF">NDU88_004842</name>
</gene>
<dbReference type="Proteomes" id="UP001066276">
    <property type="component" value="Chromosome 11"/>
</dbReference>
<evidence type="ECO:0000313" key="1">
    <source>
        <dbReference type="EMBL" id="KAJ1091725.1"/>
    </source>
</evidence>
<name>A0AAV7LJJ0_PLEWA</name>
<sequence>MNCATVHNYDLSNLPAVFTTILSEKSLELMPELLSALGAVKQVSPGVPEMADLHMISIHASQDAITRALLWQSSKMELQIDLLQSLALRLAELSTKMDLSEGKIQGRSEGRLCSCVPIIDNVASLLEVLTELVTSVRCMTDTPVDNRCPVHSY</sequence>
<protein>
    <submittedName>
        <fullName evidence="1">Uncharacterized protein</fullName>
    </submittedName>
</protein>
<proteinExistence type="predicted"/>
<dbReference type="EMBL" id="JANPWB010000015">
    <property type="protein sequence ID" value="KAJ1091725.1"/>
    <property type="molecule type" value="Genomic_DNA"/>
</dbReference>
<dbReference type="AlphaFoldDB" id="A0AAV7LJJ0"/>
<evidence type="ECO:0000313" key="2">
    <source>
        <dbReference type="Proteomes" id="UP001066276"/>
    </source>
</evidence>
<organism evidence="1 2">
    <name type="scientific">Pleurodeles waltl</name>
    <name type="common">Iberian ribbed newt</name>
    <dbReference type="NCBI Taxonomy" id="8319"/>
    <lineage>
        <taxon>Eukaryota</taxon>
        <taxon>Metazoa</taxon>
        <taxon>Chordata</taxon>
        <taxon>Craniata</taxon>
        <taxon>Vertebrata</taxon>
        <taxon>Euteleostomi</taxon>
        <taxon>Amphibia</taxon>
        <taxon>Batrachia</taxon>
        <taxon>Caudata</taxon>
        <taxon>Salamandroidea</taxon>
        <taxon>Salamandridae</taxon>
        <taxon>Pleurodelinae</taxon>
        <taxon>Pleurodeles</taxon>
    </lineage>
</organism>
<accession>A0AAV7LJJ0</accession>
<keyword evidence="2" id="KW-1185">Reference proteome</keyword>